<dbReference type="AlphaFoldDB" id="A0AA38WHU3"/>
<dbReference type="EMBL" id="JARYMX010000004">
    <property type="protein sequence ID" value="KAJ9552785.1"/>
    <property type="molecule type" value="Genomic_DNA"/>
</dbReference>
<evidence type="ECO:0008006" key="4">
    <source>
        <dbReference type="Google" id="ProtNLM"/>
    </source>
</evidence>
<dbReference type="GO" id="GO:0008017">
    <property type="term" value="F:microtubule binding"/>
    <property type="evidence" value="ECO:0007669"/>
    <property type="project" value="InterPro"/>
</dbReference>
<organism evidence="2 3">
    <name type="scientific">Centaurea solstitialis</name>
    <name type="common">yellow star-thistle</name>
    <dbReference type="NCBI Taxonomy" id="347529"/>
    <lineage>
        <taxon>Eukaryota</taxon>
        <taxon>Viridiplantae</taxon>
        <taxon>Streptophyta</taxon>
        <taxon>Embryophyta</taxon>
        <taxon>Tracheophyta</taxon>
        <taxon>Spermatophyta</taxon>
        <taxon>Magnoliopsida</taxon>
        <taxon>eudicotyledons</taxon>
        <taxon>Gunneridae</taxon>
        <taxon>Pentapetalae</taxon>
        <taxon>asterids</taxon>
        <taxon>campanulids</taxon>
        <taxon>Asterales</taxon>
        <taxon>Asteraceae</taxon>
        <taxon>Carduoideae</taxon>
        <taxon>Cardueae</taxon>
        <taxon>Centaureinae</taxon>
        <taxon>Centaurea</taxon>
    </lineage>
</organism>
<dbReference type="InterPro" id="IPR044709">
    <property type="entry name" value="TAN1"/>
</dbReference>
<reference evidence="2" key="1">
    <citation type="submission" date="2023-03" db="EMBL/GenBank/DDBJ databases">
        <title>Chromosome-scale reference genome and RAD-based genetic map of yellow starthistle (Centaurea solstitialis) reveal putative structural variation and QTLs associated with invader traits.</title>
        <authorList>
            <person name="Reatini B."/>
            <person name="Cang F.A."/>
            <person name="Jiang Q."/>
            <person name="Mckibben M.T.W."/>
            <person name="Barker M.S."/>
            <person name="Rieseberg L.H."/>
            <person name="Dlugosch K.M."/>
        </authorList>
    </citation>
    <scope>NUCLEOTIDE SEQUENCE</scope>
    <source>
        <strain evidence="2">CAN-66</strain>
        <tissue evidence="2">Leaf</tissue>
    </source>
</reference>
<keyword evidence="3" id="KW-1185">Reference proteome</keyword>
<name>A0AA38WHU3_9ASTR</name>
<evidence type="ECO:0000313" key="2">
    <source>
        <dbReference type="EMBL" id="KAJ9552785.1"/>
    </source>
</evidence>
<accession>A0AA38WHU3</accession>
<dbReference type="GO" id="GO:2000694">
    <property type="term" value="P:regulation of phragmoplast microtubule organization"/>
    <property type="evidence" value="ECO:0007669"/>
    <property type="project" value="InterPro"/>
</dbReference>
<feature type="region of interest" description="Disordered" evidence="1">
    <location>
        <begin position="259"/>
        <end position="280"/>
    </location>
</feature>
<comment type="caution">
    <text evidence="2">The sequence shown here is derived from an EMBL/GenBank/DDBJ whole genome shotgun (WGS) entry which is preliminary data.</text>
</comment>
<feature type="compositionally biased region" description="Polar residues" evidence="1">
    <location>
        <begin position="99"/>
        <end position="121"/>
    </location>
</feature>
<dbReference type="GO" id="GO:0009574">
    <property type="term" value="C:preprophase band"/>
    <property type="evidence" value="ECO:0007669"/>
    <property type="project" value="TreeGrafter"/>
</dbReference>
<evidence type="ECO:0000313" key="3">
    <source>
        <dbReference type="Proteomes" id="UP001172457"/>
    </source>
</evidence>
<proteinExistence type="predicted"/>
<sequence length="502" mass="56669">MVAKTPQKLRKKMVAPLDPIQLRETLNKVEKCMARLEELQYITGGAKGVKNLSPRSSKGEWKRMSLPAMLLGETVGEILQASRFAREIVAAVETKKTSVTTGDPKTPVTISRRNSRLNPETTELRARRKREKQIIRSDPHSSPILQRAKSRINFKVSGSPPKKEKVENENHRFIANRVSPKNKPWAKKTVIFPNPLFHSSPNLQNPRFCRTKSPVIPRIRQTTPHKFLIKTPPAKAAAPPSSSSVVKFQVKIRSPTICVSPTGGGSGKKKSISPVAKNKKETTAAKLRRSFSPSRLANRLVSLSPLKSRKSSSCVERKSMDGMMMNMIAKEHYLVAKTKKKMKEIMGQSPCYRDGERSTWKDMKDGRLGGWSSHRGLSNLRLIGEQLRVLGCDLDWATPKQNREEVGGPVSSKRTISNHGRLSQLRKCLADESAHISIDDIQVDEGLNYVERPVAVLDRKVKRLRNKDIGIVKVQWQHRKGSEWTWEPEAEMHEHYPELFSV</sequence>
<dbReference type="GO" id="GO:0005875">
    <property type="term" value="C:microtubule associated complex"/>
    <property type="evidence" value="ECO:0007669"/>
    <property type="project" value="TreeGrafter"/>
</dbReference>
<gene>
    <name evidence="2" type="ORF">OSB04_016830</name>
</gene>
<dbReference type="GO" id="GO:0000911">
    <property type="term" value="P:cytokinesis by cell plate formation"/>
    <property type="evidence" value="ECO:0007669"/>
    <property type="project" value="TreeGrafter"/>
</dbReference>
<dbReference type="PANTHER" id="PTHR35728:SF1">
    <property type="entry name" value="MICROTUBULE-BINDING PROTEIN TANGLED-RELATED"/>
    <property type="match status" value="1"/>
</dbReference>
<feature type="region of interest" description="Disordered" evidence="1">
    <location>
        <begin position="99"/>
        <end position="132"/>
    </location>
</feature>
<dbReference type="PANTHER" id="PTHR35728">
    <property type="entry name" value="MICROTUBULE-BINDING PROTEIN TANGLED-RELATED"/>
    <property type="match status" value="1"/>
</dbReference>
<evidence type="ECO:0000256" key="1">
    <source>
        <dbReference type="SAM" id="MobiDB-lite"/>
    </source>
</evidence>
<dbReference type="Proteomes" id="UP001172457">
    <property type="component" value="Chromosome 4"/>
</dbReference>
<protein>
    <recommendedName>
        <fullName evidence="4">Chromo domain-containing protein</fullName>
    </recommendedName>
</protein>